<reference evidence="2 3" key="1">
    <citation type="submission" date="2019-03" db="EMBL/GenBank/DDBJ databases">
        <title>Genomic Encyclopedia of Type Strains, Phase IV (KMG-IV): sequencing the most valuable type-strain genomes for metagenomic binning, comparative biology and taxonomic classification.</title>
        <authorList>
            <person name="Goeker M."/>
        </authorList>
    </citation>
    <scope>NUCLEOTIDE SEQUENCE [LARGE SCALE GENOMIC DNA]</scope>
    <source>
        <strain evidence="2 3">DSM 5604</strain>
    </source>
</reference>
<keyword evidence="1" id="KW-0472">Membrane</keyword>
<proteinExistence type="predicted"/>
<accession>A0A4R6X9P5</accession>
<gene>
    <name evidence="2" type="ORF">C8D85_1254</name>
</gene>
<feature type="transmembrane region" description="Helical" evidence="1">
    <location>
        <begin position="66"/>
        <end position="84"/>
    </location>
</feature>
<evidence type="ECO:0000256" key="1">
    <source>
        <dbReference type="SAM" id="Phobius"/>
    </source>
</evidence>
<sequence>MKCPHCAQNLPSKRALSSFFKPTHCESCEQNFVVTLSVKRGALLILPVAATLFFVKPLAYQWQIDATFLHAIILCLYGLSCLTVRSA</sequence>
<keyword evidence="3" id="KW-1185">Reference proteome</keyword>
<evidence type="ECO:0000313" key="2">
    <source>
        <dbReference type="EMBL" id="TDR15875.1"/>
    </source>
</evidence>
<dbReference type="Proteomes" id="UP000295729">
    <property type="component" value="Unassembled WGS sequence"/>
</dbReference>
<name>A0A4R6X9P5_9GAMM</name>
<dbReference type="EMBL" id="SNZA01000001">
    <property type="protein sequence ID" value="TDR15875.1"/>
    <property type="molecule type" value="Genomic_DNA"/>
</dbReference>
<keyword evidence="1" id="KW-0812">Transmembrane</keyword>
<keyword evidence="1" id="KW-1133">Transmembrane helix</keyword>
<dbReference type="AlphaFoldDB" id="A0A4R6X9P5"/>
<organism evidence="2 3">
    <name type="scientific">Marinomonas communis</name>
    <dbReference type="NCBI Taxonomy" id="28254"/>
    <lineage>
        <taxon>Bacteria</taxon>
        <taxon>Pseudomonadati</taxon>
        <taxon>Pseudomonadota</taxon>
        <taxon>Gammaproteobacteria</taxon>
        <taxon>Oceanospirillales</taxon>
        <taxon>Oceanospirillaceae</taxon>
        <taxon>Marinomonas</taxon>
    </lineage>
</organism>
<protein>
    <submittedName>
        <fullName evidence="2">Uncharacterized protein</fullName>
    </submittedName>
</protein>
<evidence type="ECO:0000313" key="3">
    <source>
        <dbReference type="Proteomes" id="UP000295729"/>
    </source>
</evidence>
<comment type="caution">
    <text evidence="2">The sequence shown here is derived from an EMBL/GenBank/DDBJ whole genome shotgun (WGS) entry which is preliminary data.</text>
</comment>
<feature type="transmembrane region" description="Helical" evidence="1">
    <location>
        <begin position="41"/>
        <end position="60"/>
    </location>
</feature>